<dbReference type="EMBL" id="SRMA01026256">
    <property type="protein sequence ID" value="TRY85839.1"/>
    <property type="molecule type" value="Genomic_DNA"/>
</dbReference>
<comment type="caution">
    <text evidence="24">Lacks conserved residue(s) required for the propagation of feature annotation.</text>
</comment>
<dbReference type="Proteomes" id="UP000316079">
    <property type="component" value="Unassembled WGS sequence"/>
</dbReference>
<evidence type="ECO:0000256" key="17">
    <source>
        <dbReference type="ARBA" id="ARBA00023273"/>
    </source>
</evidence>
<evidence type="ECO:0000256" key="14">
    <source>
        <dbReference type="ARBA" id="ARBA00023157"/>
    </source>
</evidence>
<feature type="domain" description="Link" evidence="28">
    <location>
        <begin position="239"/>
        <end position="328"/>
    </location>
</feature>
<proteinExistence type="predicted"/>
<dbReference type="GO" id="GO:0005902">
    <property type="term" value="C:microvillus"/>
    <property type="evidence" value="ECO:0007669"/>
    <property type="project" value="UniProtKB-SubCell"/>
</dbReference>
<evidence type="ECO:0000256" key="18">
    <source>
        <dbReference type="ARBA" id="ARBA00029917"/>
    </source>
</evidence>
<dbReference type="PANTHER" id="PTHR10225:SF6">
    <property type="entry name" value="CD44 ANTIGEN"/>
    <property type="match status" value="1"/>
</dbReference>
<feature type="compositionally biased region" description="Polar residues" evidence="25">
    <location>
        <begin position="404"/>
        <end position="428"/>
    </location>
</feature>
<keyword evidence="8 26" id="KW-0812">Transmembrane</keyword>
<keyword evidence="10" id="KW-0130">Cell adhesion</keyword>
<evidence type="ECO:0000256" key="16">
    <source>
        <dbReference type="ARBA" id="ARBA00023180"/>
    </source>
</evidence>
<gene>
    <name evidence="29" type="ORF">DNTS_011872</name>
</gene>
<dbReference type="InterPro" id="IPR043210">
    <property type="entry name" value="CD44_antigen-like"/>
</dbReference>
<evidence type="ECO:0000256" key="20">
    <source>
        <dbReference type="ARBA" id="ARBA00031179"/>
    </source>
</evidence>
<evidence type="ECO:0000256" key="15">
    <source>
        <dbReference type="ARBA" id="ARBA00023170"/>
    </source>
</evidence>
<feature type="transmembrane region" description="Helical" evidence="26">
    <location>
        <begin position="465"/>
        <end position="486"/>
    </location>
</feature>
<evidence type="ECO:0000256" key="12">
    <source>
        <dbReference type="ARBA" id="ARBA00022989"/>
    </source>
</evidence>
<keyword evidence="12 26" id="KW-1133">Transmembrane helix</keyword>
<keyword evidence="7" id="KW-0597">Phosphoprotein</keyword>
<evidence type="ECO:0000256" key="9">
    <source>
        <dbReference type="ARBA" id="ARBA00022729"/>
    </source>
</evidence>
<evidence type="ECO:0000256" key="8">
    <source>
        <dbReference type="ARBA" id="ARBA00022692"/>
    </source>
</evidence>
<evidence type="ECO:0000256" key="19">
    <source>
        <dbReference type="ARBA" id="ARBA00029928"/>
    </source>
</evidence>
<dbReference type="GO" id="GO:0042981">
    <property type="term" value="P:regulation of apoptotic process"/>
    <property type="evidence" value="ECO:0007669"/>
    <property type="project" value="UniProtKB-ARBA"/>
</dbReference>
<evidence type="ECO:0000256" key="3">
    <source>
        <dbReference type="ARBA" id="ARBA00004613"/>
    </source>
</evidence>
<dbReference type="GO" id="GO:0007155">
    <property type="term" value="P:cell adhesion"/>
    <property type="evidence" value="ECO:0007669"/>
    <property type="project" value="UniProtKB-KW"/>
</dbReference>
<dbReference type="FunFam" id="3.10.100.10:FF:000004">
    <property type="entry name" value="CD44 antigen isoform X2"/>
    <property type="match status" value="1"/>
</dbReference>
<evidence type="ECO:0000256" key="11">
    <source>
        <dbReference type="ARBA" id="ARBA00022974"/>
    </source>
</evidence>
<keyword evidence="9 27" id="KW-0732">Signal</keyword>
<feature type="disulfide bond" evidence="24">
    <location>
        <begin position="284"/>
        <end position="305"/>
    </location>
</feature>
<keyword evidence="14 24" id="KW-1015">Disulfide bond</keyword>
<dbReference type="AlphaFoldDB" id="A0A553Q7D3"/>
<organism evidence="29 30">
    <name type="scientific">Danionella cerebrum</name>
    <dbReference type="NCBI Taxonomy" id="2873325"/>
    <lineage>
        <taxon>Eukaryota</taxon>
        <taxon>Metazoa</taxon>
        <taxon>Chordata</taxon>
        <taxon>Craniata</taxon>
        <taxon>Vertebrata</taxon>
        <taxon>Euteleostomi</taxon>
        <taxon>Actinopterygii</taxon>
        <taxon>Neopterygii</taxon>
        <taxon>Teleostei</taxon>
        <taxon>Ostariophysi</taxon>
        <taxon>Cypriniformes</taxon>
        <taxon>Danionidae</taxon>
        <taxon>Danioninae</taxon>
        <taxon>Danionella</taxon>
    </lineage>
</organism>
<dbReference type="GO" id="GO:0048731">
    <property type="term" value="P:system development"/>
    <property type="evidence" value="ECO:0007669"/>
    <property type="project" value="UniProtKB-ARBA"/>
</dbReference>
<keyword evidence="5" id="KW-1003">Cell membrane</keyword>
<dbReference type="GO" id="GO:0005576">
    <property type="term" value="C:extracellular region"/>
    <property type="evidence" value="ECO:0007669"/>
    <property type="project" value="UniProtKB-SubCell"/>
</dbReference>
<feature type="compositionally biased region" description="Polar residues" evidence="25">
    <location>
        <begin position="352"/>
        <end position="362"/>
    </location>
</feature>
<evidence type="ECO:0000256" key="13">
    <source>
        <dbReference type="ARBA" id="ARBA00023136"/>
    </source>
</evidence>
<protein>
    <recommendedName>
        <fullName evidence="4">CD44 antigen</fullName>
    </recommendedName>
    <alternativeName>
        <fullName evidence="22">GP90 lymphocyte homing/adhesion receptor</fullName>
    </alternativeName>
    <alternativeName>
        <fullName evidence="21">HUTCH-I</fullName>
    </alternativeName>
    <alternativeName>
        <fullName evidence="23">Hermes antigen</fullName>
    </alternativeName>
    <alternativeName>
        <fullName evidence="20">Hyaluronate receptor</fullName>
    </alternativeName>
    <alternativeName>
        <fullName evidence="18">Phagocytic glycoprotein 1</fullName>
    </alternativeName>
    <alternativeName>
        <fullName evidence="19">Phagocytic glycoprotein I</fullName>
    </alternativeName>
</protein>
<feature type="region of interest" description="Disordered" evidence="25">
    <location>
        <begin position="399"/>
        <end position="460"/>
    </location>
</feature>
<dbReference type="GO" id="GO:0009653">
    <property type="term" value="P:anatomical structure morphogenesis"/>
    <property type="evidence" value="ECO:0007669"/>
    <property type="project" value="UniProtKB-ARBA"/>
</dbReference>
<evidence type="ECO:0000256" key="25">
    <source>
        <dbReference type="SAM" id="MobiDB-lite"/>
    </source>
</evidence>
<feature type="region of interest" description="Disordered" evidence="25">
    <location>
        <begin position="334"/>
        <end position="362"/>
    </location>
</feature>
<keyword evidence="17" id="KW-0966">Cell projection</keyword>
<feature type="compositionally biased region" description="Basic and acidic residues" evidence="25">
    <location>
        <begin position="442"/>
        <end position="453"/>
    </location>
</feature>
<evidence type="ECO:0000256" key="23">
    <source>
        <dbReference type="ARBA" id="ARBA00032917"/>
    </source>
</evidence>
<feature type="signal peptide" evidence="27">
    <location>
        <begin position="1"/>
        <end position="15"/>
    </location>
</feature>
<accession>A0A553Q7D3</accession>
<dbReference type="Pfam" id="PF00193">
    <property type="entry name" value="Xlink"/>
    <property type="match status" value="1"/>
</dbReference>
<evidence type="ECO:0000256" key="6">
    <source>
        <dbReference type="ARBA" id="ARBA00022525"/>
    </source>
</evidence>
<dbReference type="OrthoDB" id="8952307at2759"/>
<dbReference type="PRINTS" id="PR00658">
    <property type="entry name" value="CD44"/>
</dbReference>
<evidence type="ECO:0000259" key="28">
    <source>
        <dbReference type="PROSITE" id="PS50963"/>
    </source>
</evidence>
<dbReference type="SMART" id="SM00445">
    <property type="entry name" value="LINK"/>
    <property type="match status" value="1"/>
</dbReference>
<dbReference type="GO" id="GO:0006954">
    <property type="term" value="P:inflammatory response"/>
    <property type="evidence" value="ECO:0007669"/>
    <property type="project" value="TreeGrafter"/>
</dbReference>
<keyword evidence="16" id="KW-0325">Glycoprotein</keyword>
<comment type="caution">
    <text evidence="29">The sequence shown here is derived from an EMBL/GenBank/DDBJ whole genome shotgun (WGS) entry which is preliminary data.</text>
</comment>
<evidence type="ECO:0000256" key="1">
    <source>
        <dbReference type="ARBA" id="ARBA00004105"/>
    </source>
</evidence>
<evidence type="ECO:0000313" key="29">
    <source>
        <dbReference type="EMBL" id="TRY85839.1"/>
    </source>
</evidence>
<reference evidence="29 30" key="1">
    <citation type="journal article" date="2019" name="Sci. Data">
        <title>Hybrid genome assembly and annotation of Danionella translucida.</title>
        <authorList>
            <person name="Kadobianskyi M."/>
            <person name="Schulze L."/>
            <person name="Schuelke M."/>
            <person name="Judkewitz B."/>
        </authorList>
    </citation>
    <scope>NUCLEOTIDE SEQUENCE [LARGE SCALE GENOMIC DNA]</scope>
    <source>
        <strain evidence="29 30">Bolton</strain>
    </source>
</reference>
<evidence type="ECO:0000256" key="21">
    <source>
        <dbReference type="ARBA" id="ARBA00031823"/>
    </source>
</evidence>
<keyword evidence="30" id="KW-1185">Reference proteome</keyword>
<keyword evidence="11" id="KW-0654">Proteoglycan</keyword>
<evidence type="ECO:0000256" key="2">
    <source>
        <dbReference type="ARBA" id="ARBA00004251"/>
    </source>
</evidence>
<evidence type="ECO:0000256" key="22">
    <source>
        <dbReference type="ARBA" id="ARBA00032514"/>
    </source>
</evidence>
<dbReference type="GO" id="GO:0016323">
    <property type="term" value="C:basolateral plasma membrane"/>
    <property type="evidence" value="ECO:0007669"/>
    <property type="project" value="TreeGrafter"/>
</dbReference>
<evidence type="ECO:0000256" key="10">
    <source>
        <dbReference type="ARBA" id="ARBA00022889"/>
    </source>
</evidence>
<dbReference type="Gene3D" id="3.10.100.10">
    <property type="entry name" value="Mannose-Binding Protein A, subunit A"/>
    <property type="match status" value="1"/>
</dbReference>
<evidence type="ECO:0000256" key="27">
    <source>
        <dbReference type="SAM" id="SignalP"/>
    </source>
</evidence>
<evidence type="ECO:0000313" key="30">
    <source>
        <dbReference type="Proteomes" id="UP000316079"/>
    </source>
</evidence>
<comment type="subcellular location">
    <subcellularLocation>
        <location evidence="2">Cell membrane</location>
        <topology evidence="2">Single-pass type I membrane protein</topology>
    </subcellularLocation>
    <subcellularLocation>
        <location evidence="1">Cell projection</location>
        <location evidence="1">Microvillus</location>
    </subcellularLocation>
    <subcellularLocation>
        <location evidence="3">Secreted</location>
    </subcellularLocation>
</comment>
<keyword evidence="6" id="KW-0964">Secreted</keyword>
<dbReference type="PANTHER" id="PTHR10225">
    <property type="entry name" value="HYALURONAN RECEPTOR"/>
    <property type="match status" value="1"/>
</dbReference>
<evidence type="ECO:0000256" key="26">
    <source>
        <dbReference type="SAM" id="Phobius"/>
    </source>
</evidence>
<sequence length="532" mass="58664">MELLLLLLLLSFSASDPISVRGKRGTEETVISFLSNSVPRRGLLVCSDPAVKARGAGDDPTALNRARGSESIYRVTRGPEPEELLLPLPGNRLMYFDKVPPALGATEQLLIISPEKKKTMVRNTSHRDEIRGVFRRSGRVIEDTWFRFKRTSANKLLQRRSRVSSSSSCSNVEAQRVVVGLLLEVHRFIRKCGDFTRFHRVSLTSALLVNDGFGAIRRRVMQGDVGVTGGRWRSCSFSGVFHVEGQQRYSLSFEEAQRACEGFSSVLAAFERVEEAFRSGLETCRYSWINSSELVILRKTPRPVCAANQTGIIRKIPDGVRYDALCYDHTDTSEKNCAARSPNQPEHKLVSAGSSTDTGSHQTDAGAEVFEANGDVRNQTMEDDENDADEFTEVMTTEAVDKPSASSGFPWTPLSSTRVLPETNQTGKSPRKDLKIPGAEPTTEHLRISERTQKTPQSSSKPADWLLVLLAAGAALLILLLCCIAANRKRCCGQKQTLNISDAEEGSITPMVKLLDSKKIQKDGSGGRATHY</sequence>
<keyword evidence="13 26" id="KW-0472">Membrane</keyword>
<dbReference type="GO" id="GO:0009986">
    <property type="term" value="C:cell surface"/>
    <property type="evidence" value="ECO:0007669"/>
    <property type="project" value="UniProtKB-ARBA"/>
</dbReference>
<dbReference type="InterPro" id="IPR000538">
    <property type="entry name" value="Link_dom"/>
</dbReference>
<keyword evidence="15" id="KW-0675">Receptor</keyword>
<evidence type="ECO:0000256" key="7">
    <source>
        <dbReference type="ARBA" id="ARBA00022553"/>
    </source>
</evidence>
<evidence type="ECO:0000256" key="24">
    <source>
        <dbReference type="PROSITE-ProRule" id="PRU00323"/>
    </source>
</evidence>
<evidence type="ECO:0000256" key="5">
    <source>
        <dbReference type="ARBA" id="ARBA00022475"/>
    </source>
</evidence>
<feature type="chain" id="PRO_5021745678" description="CD44 antigen" evidence="27">
    <location>
        <begin position="16"/>
        <end position="532"/>
    </location>
</feature>
<dbReference type="InterPro" id="IPR016186">
    <property type="entry name" value="C-type_lectin-like/link_sf"/>
</dbReference>
<dbReference type="PRINTS" id="PR01265">
    <property type="entry name" value="LINKMODULE"/>
</dbReference>
<dbReference type="GO" id="GO:0070374">
    <property type="term" value="P:positive regulation of ERK1 and ERK2 cascade"/>
    <property type="evidence" value="ECO:0007669"/>
    <property type="project" value="TreeGrafter"/>
</dbReference>
<dbReference type="InterPro" id="IPR001231">
    <property type="entry name" value="CD44_antigen"/>
</dbReference>
<dbReference type="GO" id="GO:0035692">
    <property type="term" value="C:macrophage migration inhibitory factor receptor complex"/>
    <property type="evidence" value="ECO:0007669"/>
    <property type="project" value="TreeGrafter"/>
</dbReference>
<dbReference type="PROSITE" id="PS50963">
    <property type="entry name" value="LINK_2"/>
    <property type="match status" value="1"/>
</dbReference>
<dbReference type="GO" id="GO:0005540">
    <property type="term" value="F:hyaluronic acid binding"/>
    <property type="evidence" value="ECO:0007669"/>
    <property type="project" value="InterPro"/>
</dbReference>
<dbReference type="GO" id="GO:0004896">
    <property type="term" value="F:cytokine receptor activity"/>
    <property type="evidence" value="ECO:0007669"/>
    <property type="project" value="TreeGrafter"/>
</dbReference>
<dbReference type="SUPFAM" id="SSF56436">
    <property type="entry name" value="C-type lectin-like"/>
    <property type="match status" value="1"/>
</dbReference>
<evidence type="ECO:0000256" key="4">
    <source>
        <dbReference type="ARBA" id="ARBA00020474"/>
    </source>
</evidence>
<dbReference type="STRING" id="623744.A0A553Q7D3"/>
<dbReference type="InterPro" id="IPR016187">
    <property type="entry name" value="CTDL_fold"/>
</dbReference>
<name>A0A553Q7D3_9TELE</name>